<dbReference type="PROSITE" id="PS01227">
    <property type="entry name" value="UPF0012"/>
    <property type="match status" value="1"/>
</dbReference>
<dbReference type="PANTHER" id="PTHR23088">
    <property type="entry name" value="NITRILASE-RELATED"/>
    <property type="match status" value="1"/>
</dbReference>
<dbReference type="EMBL" id="JAUSVU010000018">
    <property type="protein sequence ID" value="MDQ0535574.1"/>
    <property type="molecule type" value="Genomic_DNA"/>
</dbReference>
<dbReference type="InterPro" id="IPR003010">
    <property type="entry name" value="C-N_Hydrolase"/>
</dbReference>
<name>A0ABU0MQS8_9PROT</name>
<evidence type="ECO:0000313" key="4">
    <source>
        <dbReference type="EMBL" id="MDQ0535574.1"/>
    </source>
</evidence>
<dbReference type="PANTHER" id="PTHR23088:SF27">
    <property type="entry name" value="DEAMINATED GLUTATHIONE AMIDASE"/>
    <property type="match status" value="1"/>
</dbReference>
<organism evidence="4 5">
    <name type="scientific">Azospirillum picis</name>
    <dbReference type="NCBI Taxonomy" id="488438"/>
    <lineage>
        <taxon>Bacteria</taxon>
        <taxon>Pseudomonadati</taxon>
        <taxon>Pseudomonadota</taxon>
        <taxon>Alphaproteobacteria</taxon>
        <taxon>Rhodospirillales</taxon>
        <taxon>Azospirillaceae</taxon>
        <taxon>Azospirillum</taxon>
    </lineage>
</organism>
<gene>
    <name evidence="4" type="ORF">QO018_004456</name>
</gene>
<evidence type="ECO:0000256" key="1">
    <source>
        <dbReference type="ARBA" id="ARBA00010613"/>
    </source>
</evidence>
<dbReference type="PROSITE" id="PS50263">
    <property type="entry name" value="CN_HYDROLASE"/>
    <property type="match status" value="1"/>
</dbReference>
<reference evidence="4 5" key="1">
    <citation type="submission" date="2023-07" db="EMBL/GenBank/DDBJ databases">
        <title>Genomic Encyclopedia of Type Strains, Phase IV (KMG-IV): sequencing the most valuable type-strain genomes for metagenomic binning, comparative biology and taxonomic classification.</title>
        <authorList>
            <person name="Goeker M."/>
        </authorList>
    </citation>
    <scope>NUCLEOTIDE SEQUENCE [LARGE SCALE GENOMIC DNA]</scope>
    <source>
        <strain evidence="4 5">DSM 19922</strain>
    </source>
</reference>
<keyword evidence="2" id="KW-0378">Hydrolase</keyword>
<dbReference type="Pfam" id="PF00795">
    <property type="entry name" value="CN_hydrolase"/>
    <property type="match status" value="1"/>
</dbReference>
<dbReference type="RefSeq" id="WP_209986071.1">
    <property type="nucleotide sequence ID" value="NZ_JAGINO010000018.1"/>
</dbReference>
<evidence type="ECO:0000256" key="2">
    <source>
        <dbReference type="ARBA" id="ARBA00022801"/>
    </source>
</evidence>
<evidence type="ECO:0000259" key="3">
    <source>
        <dbReference type="PROSITE" id="PS50263"/>
    </source>
</evidence>
<dbReference type="Gene3D" id="3.60.110.10">
    <property type="entry name" value="Carbon-nitrogen hydrolase"/>
    <property type="match status" value="1"/>
</dbReference>
<dbReference type="CDD" id="cd07572">
    <property type="entry name" value="nit"/>
    <property type="match status" value="1"/>
</dbReference>
<dbReference type="Proteomes" id="UP001244552">
    <property type="component" value="Unassembled WGS sequence"/>
</dbReference>
<feature type="domain" description="CN hydrolase" evidence="3">
    <location>
        <begin position="9"/>
        <end position="256"/>
    </location>
</feature>
<dbReference type="InterPro" id="IPR036526">
    <property type="entry name" value="C-N_Hydrolase_sf"/>
</dbReference>
<dbReference type="SUPFAM" id="SSF56317">
    <property type="entry name" value="Carbon-nitrogen hydrolase"/>
    <property type="match status" value="1"/>
</dbReference>
<evidence type="ECO:0000313" key="5">
    <source>
        <dbReference type="Proteomes" id="UP001244552"/>
    </source>
</evidence>
<dbReference type="InterPro" id="IPR001110">
    <property type="entry name" value="UPF0012_CS"/>
</dbReference>
<comment type="similarity">
    <text evidence="1">Belongs to the carbon-nitrogen hydrolase superfamily. NIT1/NIT2 family.</text>
</comment>
<accession>A0ABU0MQS8</accession>
<protein>
    <submittedName>
        <fullName evidence="4">Amidohydrolase</fullName>
    </submittedName>
</protein>
<proteinExistence type="inferred from homology"/>
<sequence>MSSAGAGIVKAACIQVNAGTELDANLRAAGDLVRRARDAGAEFIALPENVGWIVQGRDKTMARVKNADEHPGIPFFADLARETGAWILGGTLHVLLDGNRVANRSYLFDGSGRIVAQYDKIHMFDVTLKDGESYRESATFRPGERAVVANTPWGGVGMTICYDVRFPYLHRALAKAGASILTSPAAFTVPTGRAHWHTLLRARAIETGCFVVAPAQTGSHDAGRQTYGHSLLVAPWGEVLADAGTEVGFIAADLDLDRVAEARGMVPALTHDRDFTVERVGF</sequence>
<dbReference type="InterPro" id="IPR045254">
    <property type="entry name" value="Nit1/2_C-N_Hydrolase"/>
</dbReference>
<keyword evidence="5" id="KW-1185">Reference proteome</keyword>
<comment type="caution">
    <text evidence="4">The sequence shown here is derived from an EMBL/GenBank/DDBJ whole genome shotgun (WGS) entry which is preliminary data.</text>
</comment>